<dbReference type="Proteomes" id="UP001445335">
    <property type="component" value="Unassembled WGS sequence"/>
</dbReference>
<dbReference type="EMBL" id="JALJOU010000024">
    <property type="protein sequence ID" value="KAK9836985.1"/>
    <property type="molecule type" value="Genomic_DNA"/>
</dbReference>
<comment type="caution">
    <text evidence="2">The sequence shown here is derived from an EMBL/GenBank/DDBJ whole genome shotgun (WGS) entry which is preliminary data.</text>
</comment>
<name>A0AAW1RS71_9CHLO</name>
<protein>
    <submittedName>
        <fullName evidence="2">Uncharacterized protein</fullName>
    </submittedName>
</protein>
<keyword evidence="3" id="KW-1185">Reference proteome</keyword>
<feature type="compositionally biased region" description="Polar residues" evidence="1">
    <location>
        <begin position="64"/>
        <end position="78"/>
    </location>
</feature>
<proteinExistence type="predicted"/>
<evidence type="ECO:0000313" key="3">
    <source>
        <dbReference type="Proteomes" id="UP001445335"/>
    </source>
</evidence>
<reference evidence="2 3" key="1">
    <citation type="journal article" date="2024" name="Nat. Commun.">
        <title>Phylogenomics reveals the evolutionary origins of lichenization in chlorophyte algae.</title>
        <authorList>
            <person name="Puginier C."/>
            <person name="Libourel C."/>
            <person name="Otte J."/>
            <person name="Skaloud P."/>
            <person name="Haon M."/>
            <person name="Grisel S."/>
            <person name="Petersen M."/>
            <person name="Berrin J.G."/>
            <person name="Delaux P.M."/>
            <person name="Dal Grande F."/>
            <person name="Keller J."/>
        </authorList>
    </citation>
    <scope>NUCLEOTIDE SEQUENCE [LARGE SCALE GENOMIC DNA]</scope>
    <source>
        <strain evidence="2 3">SAG 245.80</strain>
    </source>
</reference>
<gene>
    <name evidence="2" type="ORF">WJX81_004371</name>
</gene>
<organism evidence="2 3">
    <name type="scientific">Elliptochloris bilobata</name>
    <dbReference type="NCBI Taxonomy" id="381761"/>
    <lineage>
        <taxon>Eukaryota</taxon>
        <taxon>Viridiplantae</taxon>
        <taxon>Chlorophyta</taxon>
        <taxon>core chlorophytes</taxon>
        <taxon>Trebouxiophyceae</taxon>
        <taxon>Trebouxiophyceae incertae sedis</taxon>
        <taxon>Elliptochloris clade</taxon>
        <taxon>Elliptochloris</taxon>
    </lineage>
</organism>
<evidence type="ECO:0000313" key="2">
    <source>
        <dbReference type="EMBL" id="KAK9836985.1"/>
    </source>
</evidence>
<dbReference type="AlphaFoldDB" id="A0AAW1RS71"/>
<feature type="region of interest" description="Disordered" evidence="1">
    <location>
        <begin position="57"/>
        <end position="78"/>
    </location>
</feature>
<accession>A0AAW1RS71</accession>
<evidence type="ECO:0000256" key="1">
    <source>
        <dbReference type="SAM" id="MobiDB-lite"/>
    </source>
</evidence>
<sequence>MAANTEQECNCCGCIGFETRKVTRHHMATAATGTAATMPGSQPAQGHHTGVGAAISSMMHPHGTATNAQAQPVGTTTAPAPQYAQQTMTGAGYPAIGQPTKTVS</sequence>